<protein>
    <recommendedName>
        <fullName evidence="4">Transmembrane protein</fullName>
    </recommendedName>
</protein>
<keyword evidence="3" id="KW-1185">Reference proteome</keyword>
<feature type="transmembrane region" description="Helical" evidence="1">
    <location>
        <begin position="224"/>
        <end position="246"/>
    </location>
</feature>
<gene>
    <name evidence="2" type="ORF">BVC80_8771g30</name>
</gene>
<feature type="transmembrane region" description="Helical" evidence="1">
    <location>
        <begin position="196"/>
        <end position="217"/>
    </location>
</feature>
<accession>A0A200QSJ1</accession>
<feature type="transmembrane region" description="Helical" evidence="1">
    <location>
        <begin position="131"/>
        <end position="156"/>
    </location>
</feature>
<dbReference type="AlphaFoldDB" id="A0A200QSJ1"/>
<evidence type="ECO:0000313" key="2">
    <source>
        <dbReference type="EMBL" id="OVA13410.1"/>
    </source>
</evidence>
<comment type="caution">
    <text evidence="2">The sequence shown here is derived from an EMBL/GenBank/DDBJ whole genome shotgun (WGS) entry which is preliminary data.</text>
</comment>
<feature type="transmembrane region" description="Helical" evidence="1">
    <location>
        <begin position="60"/>
        <end position="77"/>
    </location>
</feature>
<keyword evidence="1" id="KW-0472">Membrane</keyword>
<dbReference type="OMA" id="VSCIFYK"/>
<reference evidence="2 3" key="1">
    <citation type="journal article" date="2017" name="Mol. Plant">
        <title>The Genome of Medicinal Plant Macleaya cordata Provides New Insights into Benzylisoquinoline Alkaloids Metabolism.</title>
        <authorList>
            <person name="Liu X."/>
            <person name="Liu Y."/>
            <person name="Huang P."/>
            <person name="Ma Y."/>
            <person name="Qing Z."/>
            <person name="Tang Q."/>
            <person name="Cao H."/>
            <person name="Cheng P."/>
            <person name="Zheng Y."/>
            <person name="Yuan Z."/>
            <person name="Zhou Y."/>
            <person name="Liu J."/>
            <person name="Tang Z."/>
            <person name="Zhuo Y."/>
            <person name="Zhang Y."/>
            <person name="Yu L."/>
            <person name="Huang J."/>
            <person name="Yang P."/>
            <person name="Peng Q."/>
            <person name="Zhang J."/>
            <person name="Jiang W."/>
            <person name="Zhang Z."/>
            <person name="Lin K."/>
            <person name="Ro D.K."/>
            <person name="Chen X."/>
            <person name="Xiong X."/>
            <person name="Shang Y."/>
            <person name="Huang S."/>
            <person name="Zeng J."/>
        </authorList>
    </citation>
    <scope>NUCLEOTIDE SEQUENCE [LARGE SCALE GENOMIC DNA]</scope>
    <source>
        <strain evidence="3">cv. BLH2017</strain>
        <tissue evidence="2">Root</tissue>
    </source>
</reference>
<dbReference type="EMBL" id="MVGT01001146">
    <property type="protein sequence ID" value="OVA13410.1"/>
    <property type="molecule type" value="Genomic_DNA"/>
</dbReference>
<evidence type="ECO:0000256" key="1">
    <source>
        <dbReference type="SAM" id="Phobius"/>
    </source>
</evidence>
<dbReference type="PANTHER" id="PTHR33133">
    <property type="entry name" value="OS08G0107100 PROTEIN-RELATED"/>
    <property type="match status" value="1"/>
</dbReference>
<organism evidence="2 3">
    <name type="scientific">Macleaya cordata</name>
    <name type="common">Five-seeded plume-poppy</name>
    <name type="synonym">Bocconia cordata</name>
    <dbReference type="NCBI Taxonomy" id="56857"/>
    <lineage>
        <taxon>Eukaryota</taxon>
        <taxon>Viridiplantae</taxon>
        <taxon>Streptophyta</taxon>
        <taxon>Embryophyta</taxon>
        <taxon>Tracheophyta</taxon>
        <taxon>Spermatophyta</taxon>
        <taxon>Magnoliopsida</taxon>
        <taxon>Ranunculales</taxon>
        <taxon>Papaveraceae</taxon>
        <taxon>Papaveroideae</taxon>
        <taxon>Macleaya</taxon>
    </lineage>
</organism>
<feature type="transmembrane region" description="Helical" evidence="1">
    <location>
        <begin position="266"/>
        <end position="286"/>
    </location>
</feature>
<evidence type="ECO:0008006" key="4">
    <source>
        <dbReference type="Google" id="ProtNLM"/>
    </source>
</evidence>
<feature type="transmembrane region" description="Helical" evidence="1">
    <location>
        <begin position="21"/>
        <end position="40"/>
    </location>
</feature>
<sequence length="312" mass="34582">MERTANIFRRSIHTFFQNYQYFTSTAAFLLLPVSVSVLLSQAVEFNSFPLLPTFLTRLQSLFDAAGFPPSSQFFFLLNLKLSQTISSSIFTFPFSLSFLLVAKAAIIQALHHKTSSSPPFSSSFSLYHPLLLTYLCNSFFIISAHATGLCILILLFNSFDAFGFSSPSFLFFLSAAGAVLYSVILCNTIIICNLALVVAGMENCGGFLAILKACFLIRGRDSAALSLALPVNLGLAFLEALLQYRLVRAYHLSRKLSSSAAFEGLLIAYLYSLFILGETIISCTFYKSCKSGLRIDGEDRYSHYRIENMEEA</sequence>
<name>A0A200QSJ1_MACCD</name>
<dbReference type="PANTHER" id="PTHR33133:SF3">
    <property type="entry name" value="TRANSMEMBRANE PROTEIN"/>
    <property type="match status" value="1"/>
</dbReference>
<dbReference type="FunCoup" id="A0A200QSJ1">
    <property type="interactions" value="84"/>
</dbReference>
<dbReference type="OrthoDB" id="687732at2759"/>
<dbReference type="Proteomes" id="UP000195402">
    <property type="component" value="Unassembled WGS sequence"/>
</dbReference>
<feature type="transmembrane region" description="Helical" evidence="1">
    <location>
        <begin position="168"/>
        <end position="190"/>
    </location>
</feature>
<feature type="transmembrane region" description="Helical" evidence="1">
    <location>
        <begin position="89"/>
        <end position="111"/>
    </location>
</feature>
<keyword evidence="1" id="KW-0812">Transmembrane</keyword>
<dbReference type="STRING" id="56857.A0A200QSJ1"/>
<proteinExistence type="predicted"/>
<evidence type="ECO:0000313" key="3">
    <source>
        <dbReference type="Proteomes" id="UP000195402"/>
    </source>
</evidence>
<keyword evidence="1" id="KW-1133">Transmembrane helix</keyword>
<dbReference type="InParanoid" id="A0A200QSJ1"/>